<feature type="transmembrane region" description="Helical" evidence="19">
    <location>
        <begin position="983"/>
        <end position="1002"/>
    </location>
</feature>
<organism evidence="21 22">
    <name type="scientific">Lederbergia ruris</name>
    <dbReference type="NCBI Taxonomy" id="217495"/>
    <lineage>
        <taxon>Bacteria</taxon>
        <taxon>Bacillati</taxon>
        <taxon>Bacillota</taxon>
        <taxon>Bacilli</taxon>
        <taxon>Bacillales</taxon>
        <taxon>Bacillaceae</taxon>
        <taxon>Lederbergia</taxon>
    </lineage>
</organism>
<dbReference type="Pfam" id="PF13290">
    <property type="entry name" value="CHB_HEX_C_1"/>
    <property type="match status" value="2"/>
</dbReference>
<comment type="caution">
    <text evidence="21">The sequence shown here is derived from an EMBL/GenBank/DDBJ whole genome shotgun (WGS) entry which is preliminary data.</text>
</comment>
<dbReference type="SUPFAM" id="SSF51445">
    <property type="entry name" value="(Trans)glycosidases"/>
    <property type="match status" value="1"/>
</dbReference>
<evidence type="ECO:0000313" key="21">
    <source>
        <dbReference type="EMBL" id="GIN58329.1"/>
    </source>
</evidence>
<proteinExistence type="predicted"/>
<evidence type="ECO:0000256" key="17">
    <source>
        <dbReference type="ARBA" id="ARBA00041260"/>
    </source>
</evidence>
<comment type="subcellular location">
    <subcellularLocation>
        <location evidence="2">Cell membrane</location>
        <topology evidence="2">Single-pass type II membrane protein</topology>
    </subcellularLocation>
    <subcellularLocation>
        <location evidence="1">Secreted</location>
        <location evidence="1">Cell wall</location>
        <topology evidence="1">Peptidoglycan-anchor</topology>
    </subcellularLocation>
</comment>
<dbReference type="RefSeq" id="WP_212966575.1">
    <property type="nucleotide sequence ID" value="NZ_BORB01000022.1"/>
</dbReference>
<evidence type="ECO:0000256" key="6">
    <source>
        <dbReference type="ARBA" id="ARBA00022692"/>
    </source>
</evidence>
<dbReference type="Pfam" id="PF00150">
    <property type="entry name" value="Cellulase"/>
    <property type="match status" value="1"/>
</dbReference>
<keyword evidence="9" id="KW-0735">Signal-anchor</keyword>
<name>A0ABQ4KME0_9BACI</name>
<evidence type="ECO:0000256" key="15">
    <source>
        <dbReference type="ARBA" id="ARBA00023316"/>
    </source>
</evidence>
<evidence type="ECO:0000256" key="3">
    <source>
        <dbReference type="ARBA" id="ARBA00022475"/>
    </source>
</evidence>
<evidence type="ECO:0000256" key="10">
    <source>
        <dbReference type="ARBA" id="ARBA00022989"/>
    </source>
</evidence>
<dbReference type="PANTHER" id="PTHR31297">
    <property type="entry name" value="GLUCAN ENDO-1,6-BETA-GLUCOSIDASE B"/>
    <property type="match status" value="1"/>
</dbReference>
<dbReference type="NCBIfam" id="TIGR01167">
    <property type="entry name" value="LPXTG_anchor"/>
    <property type="match status" value="1"/>
</dbReference>
<evidence type="ECO:0000256" key="12">
    <source>
        <dbReference type="ARBA" id="ARBA00023136"/>
    </source>
</evidence>
<feature type="region of interest" description="Disordered" evidence="18">
    <location>
        <begin position="898"/>
        <end position="974"/>
    </location>
</feature>
<reference evidence="21 22" key="1">
    <citation type="submission" date="2021-03" db="EMBL/GenBank/DDBJ databases">
        <title>Antimicrobial resistance genes in bacteria isolated from Japanese honey, and their potential for conferring macrolide and lincosamide resistance in the American foulbrood pathogen Paenibacillus larvae.</title>
        <authorList>
            <person name="Okamoto M."/>
            <person name="Kumagai M."/>
            <person name="Kanamori H."/>
            <person name="Takamatsu D."/>
        </authorList>
    </citation>
    <scope>NUCLEOTIDE SEQUENCE [LARGE SCALE GENOMIC DNA]</scope>
    <source>
        <strain evidence="21 22">J8TS2</strain>
    </source>
</reference>
<keyword evidence="13" id="KW-0325">Glycoprotein</keyword>
<keyword evidence="10 19" id="KW-1133">Transmembrane helix</keyword>
<keyword evidence="5" id="KW-0964">Secreted</keyword>
<evidence type="ECO:0000256" key="7">
    <source>
        <dbReference type="ARBA" id="ARBA00022729"/>
    </source>
</evidence>
<dbReference type="PROSITE" id="PS50847">
    <property type="entry name" value="GRAM_POS_ANCHORING"/>
    <property type="match status" value="1"/>
</dbReference>
<dbReference type="EMBL" id="BORB01000022">
    <property type="protein sequence ID" value="GIN58329.1"/>
    <property type="molecule type" value="Genomic_DNA"/>
</dbReference>
<feature type="compositionally biased region" description="Basic and acidic residues" evidence="18">
    <location>
        <begin position="915"/>
        <end position="924"/>
    </location>
</feature>
<gene>
    <name evidence="21" type="ORF">J8TS2_26480</name>
</gene>
<evidence type="ECO:0000256" key="5">
    <source>
        <dbReference type="ARBA" id="ARBA00022525"/>
    </source>
</evidence>
<dbReference type="SUPFAM" id="SSF49785">
    <property type="entry name" value="Galactose-binding domain-like"/>
    <property type="match status" value="1"/>
</dbReference>
<dbReference type="InterPro" id="IPR050386">
    <property type="entry name" value="Glycosyl_hydrolase_5"/>
</dbReference>
<keyword evidence="22" id="KW-1185">Reference proteome</keyword>
<evidence type="ECO:0000256" key="14">
    <source>
        <dbReference type="ARBA" id="ARBA00023295"/>
    </source>
</evidence>
<evidence type="ECO:0000256" key="9">
    <source>
        <dbReference type="ARBA" id="ARBA00022968"/>
    </source>
</evidence>
<keyword evidence="14" id="KW-0326">Glycosidase</keyword>
<feature type="compositionally biased region" description="Basic and acidic residues" evidence="18">
    <location>
        <begin position="944"/>
        <end position="974"/>
    </location>
</feature>
<feature type="domain" description="Gram-positive cocci surface proteins LPxTG" evidence="20">
    <location>
        <begin position="976"/>
        <end position="1008"/>
    </location>
</feature>
<comment type="function">
    <text evidence="16">Glucosidase involved in the degradation of cellulosic biomass. Active on lichenan.</text>
</comment>
<evidence type="ECO:0000256" key="2">
    <source>
        <dbReference type="ARBA" id="ARBA00004401"/>
    </source>
</evidence>
<dbReference type="InterPro" id="IPR008979">
    <property type="entry name" value="Galactose-bd-like_sf"/>
</dbReference>
<evidence type="ECO:0000256" key="16">
    <source>
        <dbReference type="ARBA" id="ARBA00037126"/>
    </source>
</evidence>
<keyword evidence="7" id="KW-0732">Signal</keyword>
<keyword evidence="3" id="KW-1003">Cell membrane</keyword>
<dbReference type="Gene3D" id="2.60.120.430">
    <property type="entry name" value="Galactose-binding lectin"/>
    <property type="match status" value="1"/>
</dbReference>
<dbReference type="PANTHER" id="PTHR31297:SF34">
    <property type="entry name" value="GLUCAN 1,3-BETA-GLUCOSIDASE 2"/>
    <property type="match status" value="1"/>
</dbReference>
<evidence type="ECO:0000313" key="22">
    <source>
        <dbReference type="Proteomes" id="UP000679950"/>
    </source>
</evidence>
<dbReference type="InterPro" id="IPR019931">
    <property type="entry name" value="LPXTG_anchor"/>
</dbReference>
<dbReference type="Pfam" id="PF00746">
    <property type="entry name" value="Gram_pos_anchor"/>
    <property type="match status" value="1"/>
</dbReference>
<keyword evidence="6 19" id="KW-0812">Transmembrane</keyword>
<dbReference type="InterPro" id="IPR017853">
    <property type="entry name" value="GH"/>
</dbReference>
<evidence type="ECO:0000256" key="19">
    <source>
        <dbReference type="SAM" id="Phobius"/>
    </source>
</evidence>
<evidence type="ECO:0000256" key="11">
    <source>
        <dbReference type="ARBA" id="ARBA00023088"/>
    </source>
</evidence>
<accession>A0ABQ4KME0</accession>
<protein>
    <recommendedName>
        <fullName evidence="17">Exo-1,3-beta-glucanase D</fullName>
    </recommendedName>
</protein>
<dbReference type="Proteomes" id="UP000679950">
    <property type="component" value="Unassembled WGS sequence"/>
</dbReference>
<keyword evidence="12 19" id="KW-0472">Membrane</keyword>
<dbReference type="InterPro" id="IPR059177">
    <property type="entry name" value="GH29D-like_dom"/>
</dbReference>
<evidence type="ECO:0000256" key="1">
    <source>
        <dbReference type="ARBA" id="ARBA00004168"/>
    </source>
</evidence>
<evidence type="ECO:0000256" key="8">
    <source>
        <dbReference type="ARBA" id="ARBA00022801"/>
    </source>
</evidence>
<keyword evidence="8" id="KW-0378">Hydrolase</keyword>
<sequence>MPKFTFMSIVSIAIIFITIGLGIPAVKQAKESTKIIFQDFEEEDISFSVTNNVKGSLTGEEAFAGNQSLKYEVETSGDPTIESGSISFKASEKAVDASESNYLIFHIKDTQGSNTLKVSLTDSNGQASNFEWQAVSTEKNKWIQYHVPLDSIRGIDQSSITEIRVGQWNEGIYYIDHVYFTDSLPPTPPASPETNHPSGEYHESVRIELKTKAGKLPIYYTVDGTQPDKTSQQYTRPLTITNDSTITAVTYDPDHDLYSDYSTFEYTILDKKEIIEPSFSPASGTYFNNRSISLATPTEGATIYYTLDGSTPTTAANKYTEPIDVTEDTIIKAIAVKGDYQSEEMTSEYKITNASSPFLKADGKILRNNFGAGEQVTLRGTNAGGWLVMEEWMTPIHSPDQKTTIETLTNRFGSDKAWELINLYQDHYWQESDFDQVKKEGMNVLRLPFTYFEMLNDDGSLKSTAFDRLDWFIKEAEKRELYVILDLHGAPGSQNGKDHSGDTSHPDGGNLYGHEENMQKTLFLWEKVAERYKDREWIAGYDVLNEPEGAHGNEQFEFYDQLYQAIRTIDHNHVIFFEAIWDPQDLPNPEVYIWENIAYSYHFYGWDDTDGFLYQKDFTDSKVRLVNETTNYNVPLLVGEFTLFNNIQSWDYALHVYEEQQWNYTTWTYKVTGLGSSWGLYTGEPPKVDIYQDSENEIREKWSKVGTDTSYVRNDYIADTLRNYADPSARTSDERTLITDFEGLDPKISFKTGDHAKASLDLENRSGGNASVQLVVENDSDMKEQYVSIQADKNVVWNIADKEGTFPKYLVFDVYNGTNDPQTAHITLIDQEGNEASVPTHRDTPALATAWSKVPLLLSSVEGDIDKEAIVEIRIAMEKTGVYNIDNIFIGQSFANELPEPSKEVPEPDEEDPTGEDHGGKDPDGQNPDTNDDDPAPDKNLPNRSDDKPKDKDKKDVNHGKHDPNTNLKEDSKKRLPNTATNVYNYLLIGIVCMLLGGLFYFKFRRRS</sequence>
<keyword evidence="15" id="KW-0961">Cell wall biogenesis/degradation</keyword>
<evidence type="ECO:0000256" key="18">
    <source>
        <dbReference type="SAM" id="MobiDB-lite"/>
    </source>
</evidence>
<dbReference type="Gene3D" id="3.20.20.80">
    <property type="entry name" value="Glycosidases"/>
    <property type="match status" value="1"/>
</dbReference>
<evidence type="ECO:0000259" key="20">
    <source>
        <dbReference type="PROSITE" id="PS50847"/>
    </source>
</evidence>
<keyword evidence="11" id="KW-0572">Peptidoglycan-anchor</keyword>
<evidence type="ECO:0000256" key="4">
    <source>
        <dbReference type="ARBA" id="ARBA00022512"/>
    </source>
</evidence>
<dbReference type="InterPro" id="IPR001547">
    <property type="entry name" value="Glyco_hydro_5"/>
</dbReference>
<evidence type="ECO:0000256" key="13">
    <source>
        <dbReference type="ARBA" id="ARBA00023180"/>
    </source>
</evidence>
<keyword evidence="4" id="KW-0134">Cell wall</keyword>